<evidence type="ECO:0000256" key="7">
    <source>
        <dbReference type="ARBA" id="ARBA00022801"/>
    </source>
</evidence>
<evidence type="ECO:0000256" key="5">
    <source>
        <dbReference type="ARBA" id="ARBA00022475"/>
    </source>
</evidence>
<keyword evidence="6 17" id="KW-0812">Transmembrane</keyword>
<evidence type="ECO:0000256" key="2">
    <source>
        <dbReference type="ARBA" id="ARBA00010621"/>
    </source>
</evidence>
<name>A0A6B8RPQ6_9BACL</name>
<evidence type="ECO:0000256" key="10">
    <source>
        <dbReference type="ARBA" id="ARBA00022989"/>
    </source>
</evidence>
<feature type="transmembrane region" description="Helical" evidence="17">
    <location>
        <begin position="217"/>
        <end position="239"/>
    </location>
</feature>
<evidence type="ECO:0000256" key="6">
    <source>
        <dbReference type="ARBA" id="ARBA00022692"/>
    </source>
</evidence>
<dbReference type="Pfam" id="PF02673">
    <property type="entry name" value="BacA"/>
    <property type="match status" value="1"/>
</dbReference>
<dbReference type="GO" id="GO:0008360">
    <property type="term" value="P:regulation of cell shape"/>
    <property type="evidence" value="ECO:0007669"/>
    <property type="project" value="UniProtKB-KW"/>
</dbReference>
<keyword evidence="10 17" id="KW-1133">Transmembrane helix</keyword>
<dbReference type="PANTHER" id="PTHR30622">
    <property type="entry name" value="UNDECAPRENYL-DIPHOSPHATASE"/>
    <property type="match status" value="1"/>
</dbReference>
<gene>
    <name evidence="17" type="primary">uppP</name>
    <name evidence="18" type="ORF">EHS13_24525</name>
</gene>
<evidence type="ECO:0000256" key="16">
    <source>
        <dbReference type="ARBA" id="ARBA00047594"/>
    </source>
</evidence>
<dbReference type="KEGG" id="ppsc:EHS13_24525"/>
<keyword evidence="11 17" id="KW-0472">Membrane</keyword>
<dbReference type="GO" id="GO:0005886">
    <property type="term" value="C:plasma membrane"/>
    <property type="evidence" value="ECO:0007669"/>
    <property type="project" value="UniProtKB-SubCell"/>
</dbReference>
<dbReference type="PANTHER" id="PTHR30622:SF3">
    <property type="entry name" value="UNDECAPRENYL-DIPHOSPHATASE"/>
    <property type="match status" value="1"/>
</dbReference>
<keyword evidence="19" id="KW-1185">Reference proteome</keyword>
<feature type="transmembrane region" description="Helical" evidence="17">
    <location>
        <begin position="44"/>
        <end position="63"/>
    </location>
</feature>
<feature type="transmembrane region" description="Helical" evidence="17">
    <location>
        <begin position="184"/>
        <end position="205"/>
    </location>
</feature>
<proteinExistence type="inferred from homology"/>
<keyword evidence="5 17" id="KW-1003">Cell membrane</keyword>
<evidence type="ECO:0000256" key="13">
    <source>
        <dbReference type="ARBA" id="ARBA00023316"/>
    </source>
</evidence>
<dbReference type="Proteomes" id="UP000426246">
    <property type="component" value="Chromosome"/>
</dbReference>
<evidence type="ECO:0000256" key="17">
    <source>
        <dbReference type="HAMAP-Rule" id="MF_01006"/>
    </source>
</evidence>
<dbReference type="NCBIfam" id="NF001390">
    <property type="entry name" value="PRK00281.1-4"/>
    <property type="match status" value="1"/>
</dbReference>
<dbReference type="GO" id="GO:0071555">
    <property type="term" value="P:cell wall organization"/>
    <property type="evidence" value="ECO:0007669"/>
    <property type="project" value="UniProtKB-KW"/>
</dbReference>
<dbReference type="EC" id="3.6.1.27" evidence="3 17"/>
<dbReference type="AlphaFoldDB" id="A0A6B8RPQ6"/>
<feature type="transmembrane region" description="Helical" evidence="17">
    <location>
        <begin position="84"/>
        <end position="104"/>
    </location>
</feature>
<evidence type="ECO:0000256" key="14">
    <source>
        <dbReference type="ARBA" id="ARBA00032707"/>
    </source>
</evidence>
<keyword evidence="12 17" id="KW-0046">Antibiotic resistance</keyword>
<feature type="transmembrane region" description="Helical" evidence="17">
    <location>
        <begin position="251"/>
        <end position="270"/>
    </location>
</feature>
<evidence type="ECO:0000256" key="15">
    <source>
        <dbReference type="ARBA" id="ARBA00032932"/>
    </source>
</evidence>
<evidence type="ECO:0000256" key="4">
    <source>
        <dbReference type="ARBA" id="ARBA00021581"/>
    </source>
</evidence>
<dbReference type="NCBIfam" id="TIGR00753">
    <property type="entry name" value="undec_PP_bacA"/>
    <property type="match status" value="1"/>
</dbReference>
<organism evidence="18 19">
    <name type="scientific">Paenibacillus psychroresistens</name>
    <dbReference type="NCBI Taxonomy" id="1778678"/>
    <lineage>
        <taxon>Bacteria</taxon>
        <taxon>Bacillati</taxon>
        <taxon>Bacillota</taxon>
        <taxon>Bacilli</taxon>
        <taxon>Bacillales</taxon>
        <taxon>Paenibacillaceae</taxon>
        <taxon>Paenibacillus</taxon>
    </lineage>
</organism>
<evidence type="ECO:0000256" key="11">
    <source>
        <dbReference type="ARBA" id="ARBA00023136"/>
    </source>
</evidence>
<dbReference type="GO" id="GO:0046677">
    <property type="term" value="P:response to antibiotic"/>
    <property type="evidence" value="ECO:0007669"/>
    <property type="project" value="UniProtKB-UniRule"/>
</dbReference>
<keyword evidence="9 17" id="KW-0573">Peptidoglycan synthesis</keyword>
<dbReference type="InterPro" id="IPR003824">
    <property type="entry name" value="UppP"/>
</dbReference>
<evidence type="ECO:0000256" key="9">
    <source>
        <dbReference type="ARBA" id="ARBA00022984"/>
    </source>
</evidence>
<evidence type="ECO:0000313" key="19">
    <source>
        <dbReference type="Proteomes" id="UP000426246"/>
    </source>
</evidence>
<dbReference type="EMBL" id="CP034235">
    <property type="protein sequence ID" value="QGQ97827.1"/>
    <property type="molecule type" value="Genomic_DNA"/>
</dbReference>
<comment type="catalytic activity">
    <reaction evidence="16 17">
        <text>di-trans,octa-cis-undecaprenyl diphosphate + H2O = di-trans,octa-cis-undecaprenyl phosphate + phosphate + H(+)</text>
        <dbReference type="Rhea" id="RHEA:28094"/>
        <dbReference type="ChEBI" id="CHEBI:15377"/>
        <dbReference type="ChEBI" id="CHEBI:15378"/>
        <dbReference type="ChEBI" id="CHEBI:43474"/>
        <dbReference type="ChEBI" id="CHEBI:58405"/>
        <dbReference type="ChEBI" id="CHEBI:60392"/>
        <dbReference type="EC" id="3.6.1.27"/>
    </reaction>
</comment>
<keyword evidence="13 17" id="KW-0961">Cell wall biogenesis/degradation</keyword>
<comment type="similarity">
    <text evidence="2 17">Belongs to the UppP family.</text>
</comment>
<evidence type="ECO:0000256" key="12">
    <source>
        <dbReference type="ARBA" id="ARBA00023251"/>
    </source>
</evidence>
<comment type="function">
    <text evidence="17">Catalyzes the dephosphorylation of undecaprenyl diphosphate (UPP). Confers resistance to bacitracin.</text>
</comment>
<feature type="transmembrane region" description="Helical" evidence="17">
    <location>
        <begin position="110"/>
        <end position="130"/>
    </location>
</feature>
<evidence type="ECO:0000256" key="3">
    <source>
        <dbReference type="ARBA" id="ARBA00012374"/>
    </source>
</evidence>
<reference evidence="19" key="1">
    <citation type="submission" date="2018-11" db="EMBL/GenBank/DDBJ databases">
        <title>Complete genome sequence of Paenibacillus sp. ML311-T8.</title>
        <authorList>
            <person name="Nam Y.-D."/>
            <person name="Kang J."/>
            <person name="Chung W.-H."/>
            <person name="Park Y.S."/>
        </authorList>
    </citation>
    <scope>NUCLEOTIDE SEQUENCE [LARGE SCALE GENOMIC DNA]</scope>
    <source>
        <strain evidence="19">ML311-T8</strain>
    </source>
</reference>
<dbReference type="NCBIfam" id="NF001389">
    <property type="entry name" value="PRK00281.1-2"/>
    <property type="match status" value="1"/>
</dbReference>
<sequence length="271" mass="29702">MLDLWNAIIIGIIEGLTEFLPVSSTGHMILTEHLLGISNDKADTFTVVIQLGAILAIVVLYWKRVLRLFGIRETNTISTSGRTLNLKHIIIGILPALVFAFLLRDYIKDLFNPVVVVIGLVVGGIFMIIAEKTQNKVVAPTLDDITYKQAFFIGVTQCLSLWPGFSRSGATIAAGMLAGTSRSAAADFTFLMAVPIMSAATGYEVLKSYKTFTSDDIAFFAIGFVVAFIVALLAVATFIKWVGKLKLTYFSYYRFALAILVILYMMFGGLE</sequence>
<comment type="subcellular location">
    <subcellularLocation>
        <location evidence="1 17">Cell membrane</location>
        <topology evidence="1 17">Multi-pass membrane protein</topology>
    </subcellularLocation>
</comment>
<dbReference type="HAMAP" id="MF_01006">
    <property type="entry name" value="Undec_diphosphatase"/>
    <property type="match status" value="1"/>
</dbReference>
<dbReference type="GO" id="GO:0009252">
    <property type="term" value="P:peptidoglycan biosynthetic process"/>
    <property type="evidence" value="ECO:0007669"/>
    <property type="project" value="UniProtKB-KW"/>
</dbReference>
<dbReference type="OrthoDB" id="9808289at2"/>
<accession>A0A6B8RPQ6</accession>
<dbReference type="GO" id="GO:0050380">
    <property type="term" value="F:undecaprenyl-diphosphatase activity"/>
    <property type="evidence" value="ECO:0007669"/>
    <property type="project" value="UniProtKB-UniRule"/>
</dbReference>
<keyword evidence="8 17" id="KW-0133">Cell shape</keyword>
<dbReference type="RefSeq" id="WP_155702928.1">
    <property type="nucleotide sequence ID" value="NZ_CP034235.1"/>
</dbReference>
<comment type="miscellaneous">
    <text evidence="17">Bacitracin is thought to be involved in the inhibition of peptidoglycan synthesis by sequestering undecaprenyl diphosphate, thereby reducing the pool of lipid carrier available.</text>
</comment>
<protein>
    <recommendedName>
        <fullName evidence="4 17">Undecaprenyl-diphosphatase</fullName>
        <ecNumber evidence="3 17">3.6.1.27</ecNumber>
    </recommendedName>
    <alternativeName>
        <fullName evidence="15 17">Bacitracin resistance protein</fullName>
    </alternativeName>
    <alternativeName>
        <fullName evidence="14 17">Undecaprenyl pyrophosphate phosphatase</fullName>
    </alternativeName>
</protein>
<evidence type="ECO:0000313" key="18">
    <source>
        <dbReference type="EMBL" id="QGQ97827.1"/>
    </source>
</evidence>
<evidence type="ECO:0000256" key="8">
    <source>
        <dbReference type="ARBA" id="ARBA00022960"/>
    </source>
</evidence>
<evidence type="ECO:0000256" key="1">
    <source>
        <dbReference type="ARBA" id="ARBA00004651"/>
    </source>
</evidence>
<keyword evidence="7 17" id="KW-0378">Hydrolase</keyword>